<keyword evidence="2" id="KW-0663">Pyridoxal phosphate</keyword>
<dbReference type="InterPro" id="IPR015421">
    <property type="entry name" value="PyrdxlP-dep_Trfase_major"/>
</dbReference>
<organism evidence="3 4">
    <name type="scientific">Candidatus Marsarchaeota G2 archaeon ECH_B_SAG-F08</name>
    <dbReference type="NCBI Taxonomy" id="1978165"/>
    <lineage>
        <taxon>Archaea</taxon>
        <taxon>Candidatus Marsarchaeota</taxon>
        <taxon>Candidatus Marsarchaeota group 2</taxon>
    </lineage>
</organism>
<dbReference type="GO" id="GO:0030170">
    <property type="term" value="F:pyridoxal phosphate binding"/>
    <property type="evidence" value="ECO:0007669"/>
    <property type="project" value="InterPro"/>
</dbReference>
<dbReference type="Pfam" id="PF01053">
    <property type="entry name" value="Cys_Met_Meta_PP"/>
    <property type="match status" value="1"/>
</dbReference>
<dbReference type="PANTHER" id="PTHR11808:SF80">
    <property type="entry name" value="CYSTATHIONINE GAMMA-LYASE"/>
    <property type="match status" value="1"/>
</dbReference>
<dbReference type="CDD" id="cd00614">
    <property type="entry name" value="CGS_like"/>
    <property type="match status" value="1"/>
</dbReference>
<evidence type="ECO:0000313" key="3">
    <source>
        <dbReference type="EMBL" id="PSN98917.1"/>
    </source>
</evidence>
<evidence type="ECO:0000256" key="2">
    <source>
        <dbReference type="ARBA" id="ARBA00022898"/>
    </source>
</evidence>
<dbReference type="Gene3D" id="3.40.640.10">
    <property type="entry name" value="Type I PLP-dependent aspartate aminotransferase-like (Major domain)"/>
    <property type="match status" value="1"/>
</dbReference>
<accession>A0A2R6BJT5</accession>
<dbReference type="PROSITE" id="PS00868">
    <property type="entry name" value="CYS_MET_METAB_PP"/>
    <property type="match status" value="1"/>
</dbReference>
<dbReference type="PIRSF" id="PIRSF001434">
    <property type="entry name" value="CGS"/>
    <property type="match status" value="1"/>
</dbReference>
<evidence type="ECO:0008006" key="5">
    <source>
        <dbReference type="Google" id="ProtNLM"/>
    </source>
</evidence>
<dbReference type="GO" id="GO:0016846">
    <property type="term" value="F:carbon-sulfur lyase activity"/>
    <property type="evidence" value="ECO:0007669"/>
    <property type="project" value="TreeGrafter"/>
</dbReference>
<name>A0A2R6BJT5_9ARCH</name>
<dbReference type="GO" id="GO:0019346">
    <property type="term" value="P:transsulfuration"/>
    <property type="evidence" value="ECO:0007669"/>
    <property type="project" value="InterPro"/>
</dbReference>
<dbReference type="InterPro" id="IPR000277">
    <property type="entry name" value="Cys/Met-Metab_PyrdxlP-dep_enz"/>
</dbReference>
<dbReference type="FunFam" id="3.40.640.10:FF:000046">
    <property type="entry name" value="Cystathionine gamma-lyase"/>
    <property type="match status" value="1"/>
</dbReference>
<dbReference type="Gene3D" id="3.90.1150.10">
    <property type="entry name" value="Aspartate Aminotransferase, domain 1"/>
    <property type="match status" value="1"/>
</dbReference>
<proteinExistence type="predicted"/>
<dbReference type="GO" id="GO:0005737">
    <property type="term" value="C:cytoplasm"/>
    <property type="evidence" value="ECO:0007669"/>
    <property type="project" value="TreeGrafter"/>
</dbReference>
<gene>
    <name evidence="3" type="ORF">B9Q11_01495</name>
</gene>
<protein>
    <recommendedName>
        <fullName evidence="5">Cystathionine beta-lyase</fullName>
    </recommendedName>
</protein>
<reference evidence="3 4" key="1">
    <citation type="submission" date="2017-04" db="EMBL/GenBank/DDBJ databases">
        <title>Novel microbial lineages endemic to geothermal iron-oxide mats fill important gaps in the evolutionary history of Archaea.</title>
        <authorList>
            <person name="Jay Z.J."/>
            <person name="Beam J.P."/>
            <person name="Dlakic M."/>
            <person name="Rusch D.B."/>
            <person name="Kozubal M.A."/>
            <person name="Inskeep W.P."/>
        </authorList>
    </citation>
    <scope>NUCLEOTIDE SEQUENCE [LARGE SCALE GENOMIC DNA]</scope>
    <source>
        <strain evidence="3">ECH_B_SAG-F08</strain>
    </source>
</reference>
<dbReference type="InterPro" id="IPR015424">
    <property type="entry name" value="PyrdxlP-dep_Trfase"/>
</dbReference>
<dbReference type="SUPFAM" id="SSF53383">
    <property type="entry name" value="PLP-dependent transferases"/>
    <property type="match status" value="1"/>
</dbReference>
<dbReference type="InterPro" id="IPR015422">
    <property type="entry name" value="PyrdxlP-dep_Trfase_small"/>
</dbReference>
<sequence length="417" mass="46317">MGSIMVYIIMRKNMKNQNKEWGISTKAVHSGQIVDIRYGSFLTPIFVQDAFINPNSNENVLRDPLSNEEYIYTRYGNPIITTVEQQIATLEGGEACLVFSSGMAAISTTLLAILAKGDHMISIKELYGQTYSLMKYELPKFGIETSFVSVSHIERIKDLIKKNTKILYLESITNPLLRVADLEKASKIAKEHEIMVVVDATFASPYNQNPLKFGADIVIHSATKYLNGHGDLIAGAVVSNIEIIRKIRQIRTKIGGNINPLDAYLLSRGLKTLAIRVERQNQNAMALARFLEKVNEVKRVYYPGLTSHPDYTVARRLLRGFGGVVSFEIAGGDEVARRFVEKLQICKKAPSLGSIHTLVTIPRDTSHHPRTGISEEELREMGINPGLIRISVGIEDIEDIISDLTGAFEKIDGLGGI</sequence>
<dbReference type="Proteomes" id="UP000240381">
    <property type="component" value="Unassembled WGS sequence"/>
</dbReference>
<comment type="cofactor">
    <cofactor evidence="1">
        <name>pyridoxal 5'-phosphate</name>
        <dbReference type="ChEBI" id="CHEBI:597326"/>
    </cofactor>
</comment>
<dbReference type="InterPro" id="IPR054542">
    <property type="entry name" value="Cys_met_metab_PP"/>
</dbReference>
<comment type="caution">
    <text evidence="3">The sequence shown here is derived from an EMBL/GenBank/DDBJ whole genome shotgun (WGS) entry which is preliminary data.</text>
</comment>
<dbReference type="PANTHER" id="PTHR11808">
    <property type="entry name" value="TRANS-SULFURATION ENZYME FAMILY MEMBER"/>
    <property type="match status" value="1"/>
</dbReference>
<dbReference type="EMBL" id="NEXM01000022">
    <property type="protein sequence ID" value="PSN98917.1"/>
    <property type="molecule type" value="Genomic_DNA"/>
</dbReference>
<dbReference type="AlphaFoldDB" id="A0A2R6BJT5"/>
<evidence type="ECO:0000313" key="4">
    <source>
        <dbReference type="Proteomes" id="UP000240381"/>
    </source>
</evidence>
<evidence type="ECO:0000256" key="1">
    <source>
        <dbReference type="ARBA" id="ARBA00001933"/>
    </source>
</evidence>